<evidence type="ECO:0000256" key="1">
    <source>
        <dbReference type="SAM" id="MobiDB-lite"/>
    </source>
</evidence>
<reference evidence="2 3" key="1">
    <citation type="submission" date="2023-05" db="EMBL/GenBank/DDBJ databases">
        <title>Draft genome sequence of Streptomyces sp. B-S-A6 isolated from a cave soil in Thailand.</title>
        <authorList>
            <person name="Chamroensaksri N."/>
            <person name="Muangham S."/>
        </authorList>
    </citation>
    <scope>NUCLEOTIDE SEQUENCE [LARGE SCALE GENOMIC DNA]</scope>
    <source>
        <strain evidence="2 3">B-S-A6</strain>
    </source>
</reference>
<name>A0ABT6SHN1_9ACTN</name>
<dbReference type="EMBL" id="JASCIQ010000035">
    <property type="protein sequence ID" value="MDI3407706.1"/>
    <property type="molecule type" value="Genomic_DNA"/>
</dbReference>
<comment type="caution">
    <text evidence="2">The sequence shown here is derived from an EMBL/GenBank/DDBJ whole genome shotgun (WGS) entry which is preliminary data.</text>
</comment>
<feature type="compositionally biased region" description="Basic and acidic residues" evidence="1">
    <location>
        <begin position="511"/>
        <end position="530"/>
    </location>
</feature>
<dbReference type="RefSeq" id="WP_282545619.1">
    <property type="nucleotide sequence ID" value="NZ_JASCIQ010000035.1"/>
</dbReference>
<proteinExistence type="predicted"/>
<organism evidence="2 3">
    <name type="scientific">Streptomyces cavernicola</name>
    <dbReference type="NCBI Taxonomy" id="3043613"/>
    <lineage>
        <taxon>Bacteria</taxon>
        <taxon>Bacillati</taxon>
        <taxon>Actinomycetota</taxon>
        <taxon>Actinomycetes</taxon>
        <taxon>Kitasatosporales</taxon>
        <taxon>Streptomycetaceae</taxon>
        <taxon>Streptomyces</taxon>
    </lineage>
</organism>
<evidence type="ECO:0000313" key="3">
    <source>
        <dbReference type="Proteomes" id="UP001223978"/>
    </source>
</evidence>
<dbReference type="Proteomes" id="UP001223978">
    <property type="component" value="Unassembled WGS sequence"/>
</dbReference>
<feature type="region of interest" description="Disordered" evidence="1">
    <location>
        <begin position="133"/>
        <end position="163"/>
    </location>
</feature>
<sequence length="540" mass="56787">MTSSTPPIQIHVLEPDDNDVPLTDVGVVTIDGQRHLFLSPQSFGSAVRQVSSAMPDLPLEQVERLVREHCTEFKDFDELLGPIEPAPPVDIPPPPVEPPASVHPRGRAKRWAVAAALIPAFAGTWALGHFTSDGSASTASAPDTVPSIASDDQAASDNRNLGPEPFTAREFMDFSDAGKIDCSPIDNLEAECTDSDGMVMATKAATGPDSTIFTFSYGSERLGLRIFGTADYARTWTKQDGSRELYPNLVRSGRYVLWGTDKSRLKEYLGLLETWQSKATAVGLMHTMGAAEPLPPRLAALTLGTLGLDEEDVHTILFSPQSFPVDAPVLMAAQAVLGVNGDDAPQLEPGADDIVALAAGIEPPAVVADPDQSAHTGGGVVPVTDPVESSGSASAGGTAEQSTGPATGSEPQPTETEKPKEPVAEEKPEEPVAEKPTEPEPTSVVEPTPEQPPTEPAKPSEPEQPTAPAHPALVDPAPPVTETPAPPQDPDPAETQPTDDGGDAAGELPPVDEHAPNADHEDDRGRELRVLPEAWITPAA</sequence>
<feature type="region of interest" description="Disordered" evidence="1">
    <location>
        <begin position="367"/>
        <end position="540"/>
    </location>
</feature>
<protein>
    <submittedName>
        <fullName evidence="2">Uncharacterized protein</fullName>
    </submittedName>
</protein>
<gene>
    <name evidence="2" type="ORF">QIS96_28315</name>
</gene>
<feature type="compositionally biased region" description="Pro residues" evidence="1">
    <location>
        <begin position="476"/>
        <end position="490"/>
    </location>
</feature>
<keyword evidence="3" id="KW-1185">Reference proteome</keyword>
<accession>A0ABT6SHN1</accession>
<feature type="compositionally biased region" description="Low complexity" evidence="1">
    <location>
        <begin position="381"/>
        <end position="414"/>
    </location>
</feature>
<evidence type="ECO:0000313" key="2">
    <source>
        <dbReference type="EMBL" id="MDI3407706.1"/>
    </source>
</evidence>
<feature type="compositionally biased region" description="Basic and acidic residues" evidence="1">
    <location>
        <begin position="415"/>
        <end position="438"/>
    </location>
</feature>